<reference evidence="6" key="1">
    <citation type="journal article" date="2014" name="Int. J. Syst. Evol. Microbiol.">
        <title>Complete genome sequence of Corynebacterium casei LMG S-19264T (=DSM 44701T), isolated from a smear-ripened cheese.</title>
        <authorList>
            <consortium name="US DOE Joint Genome Institute (JGI-PGF)"/>
            <person name="Walter F."/>
            <person name="Albersmeier A."/>
            <person name="Kalinowski J."/>
            <person name="Ruckert C."/>
        </authorList>
    </citation>
    <scope>NUCLEOTIDE SEQUENCE</scope>
    <source>
        <strain evidence="6">JCM 3035</strain>
    </source>
</reference>
<evidence type="ECO:0000256" key="3">
    <source>
        <dbReference type="ARBA" id="ARBA00022801"/>
    </source>
</evidence>
<dbReference type="InterPro" id="IPR011330">
    <property type="entry name" value="Glyco_hydro/deAcase_b/a-brl"/>
</dbReference>
<dbReference type="GO" id="GO:0016787">
    <property type="term" value="F:hydrolase activity"/>
    <property type="evidence" value="ECO:0007669"/>
    <property type="project" value="UniProtKB-KW"/>
</dbReference>
<comment type="cofactor">
    <cofactor evidence="1">
        <name>Mg(2+)</name>
        <dbReference type="ChEBI" id="CHEBI:18420"/>
    </cofactor>
</comment>
<keyword evidence="3" id="KW-0378">Hydrolase</keyword>
<protein>
    <recommendedName>
        <fullName evidence="8">ChbG/HpnK family deacetylase</fullName>
    </recommendedName>
</protein>
<dbReference type="AlphaFoldDB" id="A0A917RBH0"/>
<name>A0A917RBH0_9ACTN</name>
<keyword evidence="4" id="KW-0460">Magnesium</keyword>
<comment type="caution">
    <text evidence="6">The sequence shown here is derived from an EMBL/GenBank/DDBJ whole genome shotgun (WGS) entry which is preliminary data.</text>
</comment>
<keyword evidence="2" id="KW-0479">Metal-binding</keyword>
<reference evidence="6" key="2">
    <citation type="submission" date="2020-09" db="EMBL/GenBank/DDBJ databases">
        <authorList>
            <person name="Sun Q."/>
            <person name="Ohkuma M."/>
        </authorList>
    </citation>
    <scope>NUCLEOTIDE SEQUENCE</scope>
    <source>
        <strain evidence="6">JCM 3035</strain>
    </source>
</reference>
<dbReference type="GO" id="GO:0019213">
    <property type="term" value="F:deacetylase activity"/>
    <property type="evidence" value="ECO:0007669"/>
    <property type="project" value="TreeGrafter"/>
</dbReference>
<accession>A0A917RBH0</accession>
<dbReference type="Pfam" id="PF04794">
    <property type="entry name" value="YdjC"/>
    <property type="match status" value="1"/>
</dbReference>
<gene>
    <name evidence="6" type="ORF">GCM10010094_71140</name>
</gene>
<evidence type="ECO:0000256" key="5">
    <source>
        <dbReference type="ARBA" id="ARBA00023277"/>
    </source>
</evidence>
<sequence length="290" mass="31601">MTEPVVLSSELLGFPAGARVLIVNCDDFGMRRGINVAVVEAIEGGIGSSCSLMVPCPGAGEAMQLLRERPGIPFGIHLTLVCEAEREGAWGPVASKGRVGSLLDEAGELFSPGRCDELLGRARIEEVEVEFRAQVEVVLEAGLVPTHLDWHCLADGGREDIFELTLALAGEYGLAVRVWGEAGRRRVRGLPVTDNDFLDSFSLGLDGKAARYARLLRELPVGLSEWAVHPGVGDAESRVVEPGGWRVRQTDHEFLMSTEARELLREEGVFVIDYRGVQEWWSGSRRPGGR</sequence>
<dbReference type="GO" id="GO:0046872">
    <property type="term" value="F:metal ion binding"/>
    <property type="evidence" value="ECO:0007669"/>
    <property type="project" value="UniProtKB-KW"/>
</dbReference>
<dbReference type="PANTHER" id="PTHR31609:SF1">
    <property type="entry name" value="CARBOHYDRATE DEACETYLASE"/>
    <property type="match status" value="1"/>
</dbReference>
<evidence type="ECO:0008006" key="8">
    <source>
        <dbReference type="Google" id="ProtNLM"/>
    </source>
</evidence>
<dbReference type="EMBL" id="BMPQ01000026">
    <property type="protein sequence ID" value="GGL00224.1"/>
    <property type="molecule type" value="Genomic_DNA"/>
</dbReference>
<evidence type="ECO:0000256" key="4">
    <source>
        <dbReference type="ARBA" id="ARBA00022842"/>
    </source>
</evidence>
<dbReference type="InterPro" id="IPR006879">
    <property type="entry name" value="YdjC-like"/>
</dbReference>
<dbReference type="Proteomes" id="UP000637788">
    <property type="component" value="Unassembled WGS sequence"/>
</dbReference>
<dbReference type="GO" id="GO:0005975">
    <property type="term" value="P:carbohydrate metabolic process"/>
    <property type="evidence" value="ECO:0007669"/>
    <property type="project" value="InterPro"/>
</dbReference>
<dbReference type="Gene3D" id="3.20.20.370">
    <property type="entry name" value="Glycoside hydrolase/deacetylase"/>
    <property type="match status" value="1"/>
</dbReference>
<dbReference type="PANTHER" id="PTHR31609">
    <property type="entry name" value="YDJC DEACETYLASE FAMILY MEMBER"/>
    <property type="match status" value="1"/>
</dbReference>
<dbReference type="SUPFAM" id="SSF88713">
    <property type="entry name" value="Glycoside hydrolase/deacetylase"/>
    <property type="match status" value="1"/>
</dbReference>
<evidence type="ECO:0000256" key="1">
    <source>
        <dbReference type="ARBA" id="ARBA00001946"/>
    </source>
</evidence>
<organism evidence="6 7">
    <name type="scientific">Streptomyces flaveus</name>
    <dbReference type="NCBI Taxonomy" id="66370"/>
    <lineage>
        <taxon>Bacteria</taxon>
        <taxon>Bacillati</taxon>
        <taxon>Actinomycetota</taxon>
        <taxon>Actinomycetes</taxon>
        <taxon>Kitasatosporales</taxon>
        <taxon>Streptomycetaceae</taxon>
        <taxon>Streptomyces</taxon>
        <taxon>Streptomyces aurantiacus group</taxon>
    </lineage>
</organism>
<keyword evidence="5" id="KW-0119">Carbohydrate metabolism</keyword>
<proteinExistence type="predicted"/>
<evidence type="ECO:0000313" key="7">
    <source>
        <dbReference type="Proteomes" id="UP000637788"/>
    </source>
</evidence>
<evidence type="ECO:0000256" key="2">
    <source>
        <dbReference type="ARBA" id="ARBA00022723"/>
    </source>
</evidence>
<evidence type="ECO:0000313" key="6">
    <source>
        <dbReference type="EMBL" id="GGL00224.1"/>
    </source>
</evidence>
<keyword evidence="7" id="KW-1185">Reference proteome</keyword>